<proteinExistence type="predicted"/>
<feature type="signal peptide" evidence="5">
    <location>
        <begin position="1"/>
        <end position="26"/>
    </location>
</feature>
<dbReference type="EMBL" id="CAMGYJ010000007">
    <property type="protein sequence ID" value="CAI0445125.1"/>
    <property type="molecule type" value="Genomic_DNA"/>
</dbReference>
<dbReference type="FunFam" id="3.40.50.150:FF:000057">
    <property type="entry name" value="O-methyltransferase ZRP4"/>
    <property type="match status" value="1"/>
</dbReference>
<comment type="caution">
    <text evidence="8">The sequence shown here is derived from an EMBL/GenBank/DDBJ whole genome shotgun (WGS) entry which is preliminary data.</text>
</comment>
<evidence type="ECO:0000256" key="4">
    <source>
        <dbReference type="PIRSR" id="PIRSR005739-1"/>
    </source>
</evidence>
<dbReference type="GO" id="GO:0008757">
    <property type="term" value="F:S-adenosylmethionine-dependent methyltransferase activity"/>
    <property type="evidence" value="ECO:0007669"/>
    <property type="project" value="UniProtKB-ARBA"/>
</dbReference>
<dbReference type="InterPro" id="IPR036388">
    <property type="entry name" value="WH-like_DNA-bd_sf"/>
</dbReference>
<protein>
    <submittedName>
        <fullName evidence="8">Uncharacterized protein</fullName>
    </submittedName>
</protein>
<keyword evidence="1" id="KW-0489">Methyltransferase</keyword>
<evidence type="ECO:0000256" key="5">
    <source>
        <dbReference type="SAM" id="SignalP"/>
    </source>
</evidence>
<evidence type="ECO:0000313" key="8">
    <source>
        <dbReference type="EMBL" id="CAI0445125.1"/>
    </source>
</evidence>
<dbReference type="GO" id="GO:0008171">
    <property type="term" value="F:O-methyltransferase activity"/>
    <property type="evidence" value="ECO:0007669"/>
    <property type="project" value="InterPro"/>
</dbReference>
<dbReference type="SUPFAM" id="SSF46785">
    <property type="entry name" value="Winged helix' DNA-binding domain"/>
    <property type="match status" value="1"/>
</dbReference>
<accession>A0AAV0MH97</accession>
<keyword evidence="2" id="KW-0808">Transferase</keyword>
<dbReference type="AlphaFoldDB" id="A0AAV0MH97"/>
<gene>
    <name evidence="8" type="ORF">LITE_LOCUS28433</name>
</gene>
<dbReference type="GO" id="GO:0046983">
    <property type="term" value="F:protein dimerization activity"/>
    <property type="evidence" value="ECO:0007669"/>
    <property type="project" value="InterPro"/>
</dbReference>
<feature type="domain" description="O-methyltransferase dimerisation" evidence="7">
    <location>
        <begin position="42"/>
        <end position="123"/>
    </location>
</feature>
<evidence type="ECO:0000256" key="2">
    <source>
        <dbReference type="ARBA" id="ARBA00022679"/>
    </source>
</evidence>
<evidence type="ECO:0000256" key="3">
    <source>
        <dbReference type="ARBA" id="ARBA00022691"/>
    </source>
</evidence>
<feature type="domain" description="O-methyltransferase C-terminal" evidence="6">
    <location>
        <begin position="146"/>
        <end position="357"/>
    </location>
</feature>
<reference evidence="8" key="1">
    <citation type="submission" date="2022-08" db="EMBL/GenBank/DDBJ databases">
        <authorList>
            <person name="Gutierrez-Valencia J."/>
        </authorList>
    </citation>
    <scope>NUCLEOTIDE SEQUENCE</scope>
</reference>
<dbReference type="PANTHER" id="PTHR11746">
    <property type="entry name" value="O-METHYLTRANSFERASE"/>
    <property type="match status" value="1"/>
</dbReference>
<feature type="chain" id="PRO_5043897497" evidence="5">
    <location>
        <begin position="27"/>
        <end position="375"/>
    </location>
</feature>
<dbReference type="Gene3D" id="3.40.50.150">
    <property type="entry name" value="Vaccinia Virus protein VP39"/>
    <property type="match status" value="1"/>
</dbReference>
<dbReference type="InterPro" id="IPR012967">
    <property type="entry name" value="COMT_dimerisation"/>
</dbReference>
<dbReference type="Gene3D" id="1.10.10.10">
    <property type="entry name" value="Winged helix-like DNA-binding domain superfamily/Winged helix DNA-binding domain"/>
    <property type="match status" value="1"/>
</dbReference>
<sequence>MFLILFSSVSVSTVSLIFVSMDPVECHRSAAELLQAQTHIYNHTFSFINSMALKSAVELGIADVIHTHGKPITLAELVAALNIGTTKTAYVYRLMRVLVHSGFFRVVEEAYVLTPSSKLLVKDDPNCLSTMVKMLTQPEFLTLSHVLKDWIKDGQVSSSTTTAFEKAHGMAFWEYANGKLEFNALFNEAMACDSAMMNMTVRVCGVVFQGIDSLVDVGGGTGTFGRILTEAFPGMKCKVLELPQVIDHLTGTSGSLEFVQGDMFQHVPSAHAVLLKILHDWNDEECVKILKKCKEAVLSRGEGGKVIIIDIVMNEKKDEHELAGTKLLYDLLMMLVVNGKERSEKEWERLFLEAGFKHYKITALVGLRSLIEVFP</sequence>
<keyword evidence="5" id="KW-0732">Signal</keyword>
<keyword evidence="9" id="KW-1185">Reference proteome</keyword>
<organism evidence="8 9">
    <name type="scientific">Linum tenue</name>
    <dbReference type="NCBI Taxonomy" id="586396"/>
    <lineage>
        <taxon>Eukaryota</taxon>
        <taxon>Viridiplantae</taxon>
        <taxon>Streptophyta</taxon>
        <taxon>Embryophyta</taxon>
        <taxon>Tracheophyta</taxon>
        <taxon>Spermatophyta</taxon>
        <taxon>Magnoliopsida</taxon>
        <taxon>eudicotyledons</taxon>
        <taxon>Gunneridae</taxon>
        <taxon>Pentapetalae</taxon>
        <taxon>rosids</taxon>
        <taxon>fabids</taxon>
        <taxon>Malpighiales</taxon>
        <taxon>Linaceae</taxon>
        <taxon>Linum</taxon>
    </lineage>
</organism>
<dbReference type="InterPro" id="IPR016461">
    <property type="entry name" value="COMT-like"/>
</dbReference>
<evidence type="ECO:0000259" key="7">
    <source>
        <dbReference type="Pfam" id="PF08100"/>
    </source>
</evidence>
<dbReference type="PIRSF" id="PIRSF005739">
    <property type="entry name" value="O-mtase"/>
    <property type="match status" value="1"/>
</dbReference>
<dbReference type="SUPFAM" id="SSF53335">
    <property type="entry name" value="S-adenosyl-L-methionine-dependent methyltransferases"/>
    <property type="match status" value="1"/>
</dbReference>
<name>A0AAV0MH97_9ROSI</name>
<dbReference type="InterPro" id="IPR029063">
    <property type="entry name" value="SAM-dependent_MTases_sf"/>
</dbReference>
<keyword evidence="3" id="KW-0949">S-adenosyl-L-methionine</keyword>
<dbReference type="GO" id="GO:0009717">
    <property type="term" value="P:isoflavonoid biosynthetic process"/>
    <property type="evidence" value="ECO:0007669"/>
    <property type="project" value="UniProtKB-ARBA"/>
</dbReference>
<feature type="active site" description="Proton acceptor" evidence="4">
    <location>
        <position position="279"/>
    </location>
</feature>
<evidence type="ECO:0000259" key="6">
    <source>
        <dbReference type="Pfam" id="PF00891"/>
    </source>
</evidence>
<dbReference type="InterPro" id="IPR001077">
    <property type="entry name" value="COMT_C"/>
</dbReference>
<evidence type="ECO:0000256" key="1">
    <source>
        <dbReference type="ARBA" id="ARBA00022603"/>
    </source>
</evidence>
<dbReference type="Proteomes" id="UP001154282">
    <property type="component" value="Unassembled WGS sequence"/>
</dbReference>
<dbReference type="Pfam" id="PF00891">
    <property type="entry name" value="Methyltransf_2"/>
    <property type="match status" value="1"/>
</dbReference>
<dbReference type="InterPro" id="IPR036390">
    <property type="entry name" value="WH_DNA-bd_sf"/>
</dbReference>
<dbReference type="FunFam" id="1.10.10.10:FF:000213">
    <property type="entry name" value="Coniferyl alcohol 9-O-methyltransferase"/>
    <property type="match status" value="1"/>
</dbReference>
<dbReference type="PROSITE" id="PS51683">
    <property type="entry name" value="SAM_OMT_II"/>
    <property type="match status" value="1"/>
</dbReference>
<dbReference type="Pfam" id="PF08100">
    <property type="entry name" value="Dimerisation"/>
    <property type="match status" value="1"/>
</dbReference>
<dbReference type="GO" id="GO:0032259">
    <property type="term" value="P:methylation"/>
    <property type="evidence" value="ECO:0007669"/>
    <property type="project" value="UniProtKB-KW"/>
</dbReference>
<evidence type="ECO:0000313" key="9">
    <source>
        <dbReference type="Proteomes" id="UP001154282"/>
    </source>
</evidence>